<name>A0AAW6SYM5_9BACI</name>
<dbReference type="RefSeq" id="WP_180212604.1">
    <property type="nucleotide sequence ID" value="NZ_BOQX01000010.1"/>
</dbReference>
<sequence>MNNDKIRDRGNKKWQGFFMPEHISLLRQIQVENQKIQMPLLDDHQLQEYEEKINYAKKYNCPIEFVVFDNGFIETLIGLIHSFDQLSSQIKITMDDGEFEYINFGEIMDIKLNC</sequence>
<dbReference type="InterPro" id="IPR014962">
    <property type="entry name" value="YolD"/>
</dbReference>
<dbReference type="PANTHER" id="PTHR40051:SF1">
    <property type="entry name" value="YOLD-LIKE FAMILY PROTEIN"/>
    <property type="match status" value="1"/>
</dbReference>
<reference evidence="1" key="1">
    <citation type="submission" date="2023-03" db="EMBL/GenBank/DDBJ databases">
        <title>Bacterial isolates from washroom surfaces on a university campus.</title>
        <authorList>
            <person name="Holman D.B."/>
            <person name="Gzyl K.E."/>
            <person name="Taheri A.E."/>
        </authorList>
    </citation>
    <scope>NUCLEOTIDE SEQUENCE</scope>
    <source>
        <strain evidence="1">RD03</strain>
    </source>
</reference>
<dbReference type="EMBL" id="JAROYP010000014">
    <property type="protein sequence ID" value="MDH5163318.1"/>
    <property type="molecule type" value="Genomic_DNA"/>
</dbReference>
<gene>
    <name evidence="1" type="ORF">P5X88_20495</name>
</gene>
<dbReference type="PANTHER" id="PTHR40051">
    <property type="entry name" value="IG HYPOTHETICAL 15966"/>
    <property type="match status" value="1"/>
</dbReference>
<dbReference type="Proteomes" id="UP001159179">
    <property type="component" value="Unassembled WGS sequence"/>
</dbReference>
<proteinExistence type="predicted"/>
<evidence type="ECO:0000313" key="1">
    <source>
        <dbReference type="EMBL" id="MDH5163318.1"/>
    </source>
</evidence>
<dbReference type="AlphaFoldDB" id="A0AAW6SYM5"/>
<evidence type="ECO:0000313" key="2">
    <source>
        <dbReference type="Proteomes" id="UP001159179"/>
    </source>
</evidence>
<protein>
    <submittedName>
        <fullName evidence="1">YolD-like family protein</fullName>
    </submittedName>
</protein>
<comment type="caution">
    <text evidence="1">The sequence shown here is derived from an EMBL/GenBank/DDBJ whole genome shotgun (WGS) entry which is preliminary data.</text>
</comment>
<dbReference type="Pfam" id="PF08863">
    <property type="entry name" value="YolD"/>
    <property type="match status" value="1"/>
</dbReference>
<organism evidence="1 2">
    <name type="scientific">Heyndrickxia oleronia</name>
    <dbReference type="NCBI Taxonomy" id="38875"/>
    <lineage>
        <taxon>Bacteria</taxon>
        <taxon>Bacillati</taxon>
        <taxon>Bacillota</taxon>
        <taxon>Bacilli</taxon>
        <taxon>Bacillales</taxon>
        <taxon>Bacillaceae</taxon>
        <taxon>Heyndrickxia</taxon>
    </lineage>
</organism>
<dbReference type="GeneID" id="79870197"/>
<accession>A0AAW6SYM5</accession>